<dbReference type="OrthoDB" id="6811967at2"/>
<organism evidence="6 7">
    <name type="scientific">Kumtagia ephedrae</name>
    <dbReference type="NCBI Taxonomy" id="2116701"/>
    <lineage>
        <taxon>Bacteria</taxon>
        <taxon>Pseudomonadati</taxon>
        <taxon>Pseudomonadota</taxon>
        <taxon>Alphaproteobacteria</taxon>
        <taxon>Hyphomicrobiales</taxon>
        <taxon>Phyllobacteriaceae</taxon>
        <taxon>Kumtagia</taxon>
    </lineage>
</organism>
<dbReference type="FunFam" id="1.10.10.10:FF:000056">
    <property type="entry name" value="IclR family transcriptional regulator"/>
    <property type="match status" value="1"/>
</dbReference>
<reference evidence="6 7" key="1">
    <citation type="submission" date="2018-03" db="EMBL/GenBank/DDBJ databases">
        <title>The draft genome of Mesorhizobium sp. 6GN-30.</title>
        <authorList>
            <person name="Liu L."/>
            <person name="Li L."/>
            <person name="Wang T."/>
            <person name="Zhang X."/>
            <person name="Liang L."/>
        </authorList>
    </citation>
    <scope>NUCLEOTIDE SEQUENCE [LARGE SCALE GENOMIC DNA]</scope>
    <source>
        <strain evidence="6 7">6GN30</strain>
    </source>
</reference>
<sequence length="258" mass="27449">MSTVGKAISLLELFSIDTPELGLTDIARRSGYDKATTRRLLVSLADHGFIEQDPVARLYRLGPGLTRLARIREARFPFLQTSLPYIRELAVSTAETVHLSEASNGSLLTVYVEHPARANRVNVNLGELLPLHSTASGIAFLAHARELVRRSALAQPLAAFTAHTVTDPALLQAQVEAASGRGYSVSDQGYEDGVASVAAAILGADGHAIGTLAVAAPLVRTDSATSAERGEAVAAAAREITEKLTGERYETVRHRSST</sequence>
<evidence type="ECO:0000313" key="6">
    <source>
        <dbReference type="EMBL" id="PSJ65134.1"/>
    </source>
</evidence>
<dbReference type="PROSITE" id="PS51078">
    <property type="entry name" value="ICLR_ED"/>
    <property type="match status" value="1"/>
</dbReference>
<dbReference type="Pfam" id="PF01614">
    <property type="entry name" value="IclR_C"/>
    <property type="match status" value="1"/>
</dbReference>
<keyword evidence="7" id="KW-1185">Reference proteome</keyword>
<dbReference type="RefSeq" id="WP_106770474.1">
    <property type="nucleotide sequence ID" value="NZ_PXYK01000002.1"/>
</dbReference>
<keyword evidence="3" id="KW-0804">Transcription</keyword>
<dbReference type="GO" id="GO:0003677">
    <property type="term" value="F:DNA binding"/>
    <property type="evidence" value="ECO:0007669"/>
    <property type="project" value="UniProtKB-KW"/>
</dbReference>
<dbReference type="InterPro" id="IPR029016">
    <property type="entry name" value="GAF-like_dom_sf"/>
</dbReference>
<dbReference type="EMBL" id="PXYK01000002">
    <property type="protein sequence ID" value="PSJ65134.1"/>
    <property type="molecule type" value="Genomic_DNA"/>
</dbReference>
<dbReference type="PANTHER" id="PTHR30136:SF24">
    <property type="entry name" value="HTH-TYPE TRANSCRIPTIONAL REPRESSOR ALLR"/>
    <property type="match status" value="1"/>
</dbReference>
<protein>
    <submittedName>
        <fullName evidence="6">IclR family transcriptional regulator</fullName>
    </submittedName>
</protein>
<dbReference type="SUPFAM" id="SSF55781">
    <property type="entry name" value="GAF domain-like"/>
    <property type="match status" value="1"/>
</dbReference>
<evidence type="ECO:0000256" key="2">
    <source>
        <dbReference type="ARBA" id="ARBA00023125"/>
    </source>
</evidence>
<comment type="caution">
    <text evidence="6">The sequence shown here is derived from an EMBL/GenBank/DDBJ whole genome shotgun (WGS) entry which is preliminary data.</text>
</comment>
<dbReference type="InterPro" id="IPR036390">
    <property type="entry name" value="WH_DNA-bd_sf"/>
</dbReference>
<evidence type="ECO:0000256" key="3">
    <source>
        <dbReference type="ARBA" id="ARBA00023163"/>
    </source>
</evidence>
<dbReference type="SMART" id="SM00346">
    <property type="entry name" value="HTH_ICLR"/>
    <property type="match status" value="1"/>
</dbReference>
<dbReference type="InterPro" id="IPR005471">
    <property type="entry name" value="Tscrpt_reg_IclR_N"/>
</dbReference>
<name>A0A2P7SRM3_9HYPH</name>
<accession>A0A2P7SRM3</accession>
<dbReference type="Proteomes" id="UP000241229">
    <property type="component" value="Unassembled WGS sequence"/>
</dbReference>
<dbReference type="GO" id="GO:0045892">
    <property type="term" value="P:negative regulation of DNA-templated transcription"/>
    <property type="evidence" value="ECO:0007669"/>
    <property type="project" value="TreeGrafter"/>
</dbReference>
<evidence type="ECO:0000256" key="1">
    <source>
        <dbReference type="ARBA" id="ARBA00023015"/>
    </source>
</evidence>
<keyword evidence="1" id="KW-0805">Transcription regulation</keyword>
<dbReference type="PANTHER" id="PTHR30136">
    <property type="entry name" value="HELIX-TURN-HELIX TRANSCRIPTIONAL REGULATOR, ICLR FAMILY"/>
    <property type="match status" value="1"/>
</dbReference>
<proteinExistence type="predicted"/>
<dbReference type="PROSITE" id="PS51077">
    <property type="entry name" value="HTH_ICLR"/>
    <property type="match status" value="1"/>
</dbReference>
<keyword evidence="2" id="KW-0238">DNA-binding</keyword>
<evidence type="ECO:0000259" key="5">
    <source>
        <dbReference type="PROSITE" id="PS51078"/>
    </source>
</evidence>
<dbReference type="Pfam" id="PF09339">
    <property type="entry name" value="HTH_IclR"/>
    <property type="match status" value="1"/>
</dbReference>
<evidence type="ECO:0000259" key="4">
    <source>
        <dbReference type="PROSITE" id="PS51077"/>
    </source>
</evidence>
<feature type="domain" description="IclR-ED" evidence="5">
    <location>
        <begin position="64"/>
        <end position="246"/>
    </location>
</feature>
<feature type="domain" description="HTH iclR-type" evidence="4">
    <location>
        <begin position="1"/>
        <end position="63"/>
    </location>
</feature>
<dbReference type="InterPro" id="IPR050707">
    <property type="entry name" value="HTH_MetabolicPath_Reg"/>
</dbReference>
<dbReference type="AlphaFoldDB" id="A0A2P7SRM3"/>
<evidence type="ECO:0000313" key="7">
    <source>
        <dbReference type="Proteomes" id="UP000241229"/>
    </source>
</evidence>
<dbReference type="Gene3D" id="1.10.10.10">
    <property type="entry name" value="Winged helix-like DNA-binding domain superfamily/Winged helix DNA-binding domain"/>
    <property type="match status" value="1"/>
</dbReference>
<dbReference type="InterPro" id="IPR014757">
    <property type="entry name" value="Tscrpt_reg_IclR_C"/>
</dbReference>
<dbReference type="Gene3D" id="3.30.450.40">
    <property type="match status" value="1"/>
</dbReference>
<dbReference type="GO" id="GO:0003700">
    <property type="term" value="F:DNA-binding transcription factor activity"/>
    <property type="evidence" value="ECO:0007669"/>
    <property type="project" value="TreeGrafter"/>
</dbReference>
<dbReference type="InterPro" id="IPR036388">
    <property type="entry name" value="WH-like_DNA-bd_sf"/>
</dbReference>
<gene>
    <name evidence="6" type="ORF">C7I84_01950</name>
</gene>
<dbReference type="SUPFAM" id="SSF46785">
    <property type="entry name" value="Winged helix' DNA-binding domain"/>
    <property type="match status" value="1"/>
</dbReference>